<accession>S7Q0K0</accession>
<sequence length="203" mass="22796">MSFPPEAAVQLKVDDLSDEVPPQALEAMLAVIKKISDPQPLRTLLITSALNYRHALEFKGWTSVLPNESGSHPPAAKIRLTAMNSGPEAEPVVQKMERCLPLSDVKYLPIEDVPSFDAWKKSFGHMREVTKLPRLLTGKRKTPGKQNADSRDVEDDDPHVHLFPHPKHLHLDGVVRTLTWDEDVNIEDIEEDGDEYSDNSDYA</sequence>
<evidence type="ECO:0000313" key="2">
    <source>
        <dbReference type="EMBL" id="EPQ53253.1"/>
    </source>
</evidence>
<protein>
    <submittedName>
        <fullName evidence="2">Uncharacterized protein</fullName>
    </submittedName>
</protein>
<reference evidence="2 3" key="1">
    <citation type="journal article" date="2012" name="Science">
        <title>The Paleozoic origin of enzymatic lignin decomposition reconstructed from 31 fungal genomes.</title>
        <authorList>
            <person name="Floudas D."/>
            <person name="Binder M."/>
            <person name="Riley R."/>
            <person name="Barry K."/>
            <person name="Blanchette R.A."/>
            <person name="Henrissat B."/>
            <person name="Martinez A.T."/>
            <person name="Otillar R."/>
            <person name="Spatafora J.W."/>
            <person name="Yadav J.S."/>
            <person name="Aerts A."/>
            <person name="Benoit I."/>
            <person name="Boyd A."/>
            <person name="Carlson A."/>
            <person name="Copeland A."/>
            <person name="Coutinho P.M."/>
            <person name="de Vries R.P."/>
            <person name="Ferreira P."/>
            <person name="Findley K."/>
            <person name="Foster B."/>
            <person name="Gaskell J."/>
            <person name="Glotzer D."/>
            <person name="Gorecki P."/>
            <person name="Heitman J."/>
            <person name="Hesse C."/>
            <person name="Hori C."/>
            <person name="Igarashi K."/>
            <person name="Jurgens J.A."/>
            <person name="Kallen N."/>
            <person name="Kersten P."/>
            <person name="Kohler A."/>
            <person name="Kuees U."/>
            <person name="Kumar T.K.A."/>
            <person name="Kuo A."/>
            <person name="LaButti K."/>
            <person name="Larrondo L.F."/>
            <person name="Lindquist E."/>
            <person name="Ling A."/>
            <person name="Lombard V."/>
            <person name="Lucas S."/>
            <person name="Lundell T."/>
            <person name="Martin R."/>
            <person name="McLaughlin D.J."/>
            <person name="Morgenstern I."/>
            <person name="Morin E."/>
            <person name="Murat C."/>
            <person name="Nagy L.G."/>
            <person name="Nolan M."/>
            <person name="Ohm R.A."/>
            <person name="Patyshakuliyeva A."/>
            <person name="Rokas A."/>
            <person name="Ruiz-Duenas F.J."/>
            <person name="Sabat G."/>
            <person name="Salamov A."/>
            <person name="Samejima M."/>
            <person name="Schmutz J."/>
            <person name="Slot J.C."/>
            <person name="St John F."/>
            <person name="Stenlid J."/>
            <person name="Sun H."/>
            <person name="Sun S."/>
            <person name="Syed K."/>
            <person name="Tsang A."/>
            <person name="Wiebenga A."/>
            <person name="Young D."/>
            <person name="Pisabarro A."/>
            <person name="Eastwood D.C."/>
            <person name="Martin F."/>
            <person name="Cullen D."/>
            <person name="Grigoriev I.V."/>
            <person name="Hibbett D.S."/>
        </authorList>
    </citation>
    <scope>NUCLEOTIDE SEQUENCE [LARGE SCALE GENOMIC DNA]</scope>
    <source>
        <strain evidence="2 3">ATCC 11539</strain>
    </source>
</reference>
<dbReference type="AlphaFoldDB" id="S7Q0K0"/>
<dbReference type="RefSeq" id="XP_007868526.1">
    <property type="nucleotide sequence ID" value="XM_007870335.1"/>
</dbReference>
<evidence type="ECO:0000313" key="3">
    <source>
        <dbReference type="Proteomes" id="UP000030669"/>
    </source>
</evidence>
<organism evidence="2 3">
    <name type="scientific">Gloeophyllum trabeum (strain ATCC 11539 / FP-39264 / Madison 617)</name>
    <name type="common">Brown rot fungus</name>
    <dbReference type="NCBI Taxonomy" id="670483"/>
    <lineage>
        <taxon>Eukaryota</taxon>
        <taxon>Fungi</taxon>
        <taxon>Dikarya</taxon>
        <taxon>Basidiomycota</taxon>
        <taxon>Agaricomycotina</taxon>
        <taxon>Agaricomycetes</taxon>
        <taxon>Gloeophyllales</taxon>
        <taxon>Gloeophyllaceae</taxon>
        <taxon>Gloeophyllum</taxon>
    </lineage>
</organism>
<proteinExistence type="predicted"/>
<dbReference type="EMBL" id="KB469306">
    <property type="protein sequence ID" value="EPQ53253.1"/>
    <property type="molecule type" value="Genomic_DNA"/>
</dbReference>
<dbReference type="Proteomes" id="UP000030669">
    <property type="component" value="Unassembled WGS sequence"/>
</dbReference>
<dbReference type="GeneID" id="19302315"/>
<feature type="region of interest" description="Disordered" evidence="1">
    <location>
        <begin position="136"/>
        <end position="160"/>
    </location>
</feature>
<evidence type="ECO:0000256" key="1">
    <source>
        <dbReference type="SAM" id="MobiDB-lite"/>
    </source>
</evidence>
<name>S7Q0K0_GLOTA</name>
<dbReference type="HOGENOM" id="CLU_1349063_0_0_1"/>
<dbReference type="OrthoDB" id="3181669at2759"/>
<dbReference type="KEGG" id="gtr:GLOTRDRAFT_131527"/>
<keyword evidence="3" id="KW-1185">Reference proteome</keyword>
<gene>
    <name evidence="2" type="ORF">GLOTRDRAFT_131527</name>
</gene>